<reference evidence="1 2" key="2">
    <citation type="journal article" date="2021" name="Genomics">
        <title>High-quality reference genome for Clonorchis sinensis.</title>
        <authorList>
            <person name="Young N.D."/>
            <person name="Stroehlein A.J."/>
            <person name="Kinkar L."/>
            <person name="Wang T."/>
            <person name="Sohn W.M."/>
            <person name="Chang B.C.H."/>
            <person name="Kaur P."/>
            <person name="Weisz D."/>
            <person name="Dudchenko O."/>
            <person name="Aiden E.L."/>
            <person name="Korhonen P.K."/>
            <person name="Gasser R.B."/>
        </authorList>
    </citation>
    <scope>NUCLEOTIDE SEQUENCE [LARGE SCALE GENOMIC DNA]</scope>
    <source>
        <strain evidence="1">Cs-k2</strain>
    </source>
</reference>
<dbReference type="EMBL" id="NIRI02000042">
    <property type="protein sequence ID" value="KAG5448265.1"/>
    <property type="molecule type" value="Genomic_DNA"/>
</dbReference>
<dbReference type="OrthoDB" id="6248590at2759"/>
<dbReference type="STRING" id="79923.A0A419PCD2"/>
<sequence length="239" mass="27201">MYHTRHHHHQNPDCHFRRSPHHHYSKTITSVFGLSQAAEYTRGTHENNELAELVQQLRLPFKGDSVAEIITRRLRNSVDTTYMAANLYLSFNSSPTISFRLKDKLLRSTTSFCVYSYVCSCRASCVGRTIRHLSDRMRELNPISLSGSWKKSGSSAIASHLAETNHAIDHKQASTLIYRAPLNRSRLVRSRLVSIAEAIGIRLQDPQLCVQKKLVRPLNLNWHAKNPFPQASLTLTSLT</sequence>
<comment type="caution">
    <text evidence="1">The sequence shown here is derived from an EMBL/GenBank/DDBJ whole genome shotgun (WGS) entry which is preliminary data.</text>
</comment>
<evidence type="ECO:0000313" key="2">
    <source>
        <dbReference type="Proteomes" id="UP000286415"/>
    </source>
</evidence>
<dbReference type="InParanoid" id="A0A419PCD2"/>
<keyword evidence="2" id="KW-1185">Reference proteome</keyword>
<name>A0A419PCD2_CLOSI</name>
<proteinExistence type="predicted"/>
<dbReference type="Proteomes" id="UP000286415">
    <property type="component" value="Unassembled WGS sequence"/>
</dbReference>
<organism evidence="1 2">
    <name type="scientific">Clonorchis sinensis</name>
    <name type="common">Chinese liver fluke</name>
    <dbReference type="NCBI Taxonomy" id="79923"/>
    <lineage>
        <taxon>Eukaryota</taxon>
        <taxon>Metazoa</taxon>
        <taxon>Spiralia</taxon>
        <taxon>Lophotrochozoa</taxon>
        <taxon>Platyhelminthes</taxon>
        <taxon>Trematoda</taxon>
        <taxon>Digenea</taxon>
        <taxon>Opisthorchiida</taxon>
        <taxon>Opisthorchiata</taxon>
        <taxon>Opisthorchiidae</taxon>
        <taxon>Clonorchis</taxon>
    </lineage>
</organism>
<dbReference type="AlphaFoldDB" id="A0A419PCD2"/>
<reference evidence="1 2" key="1">
    <citation type="journal article" date="2018" name="Biotechnol. Adv.">
        <title>Improved genomic resources and new bioinformatic workflow for the carcinogenic parasite Clonorchis sinensis: Biotechnological implications.</title>
        <authorList>
            <person name="Wang D."/>
            <person name="Korhonen P.K."/>
            <person name="Gasser R.B."/>
            <person name="Young N.D."/>
        </authorList>
    </citation>
    <scope>NUCLEOTIDE SEQUENCE [LARGE SCALE GENOMIC DNA]</scope>
    <source>
        <strain evidence="1">Cs-k2</strain>
    </source>
</reference>
<protein>
    <submittedName>
        <fullName evidence="1">Uncharacterized protein</fullName>
    </submittedName>
</protein>
<gene>
    <name evidence="1" type="ORF">CSKR_112109</name>
</gene>
<accession>A0A419PCD2</accession>
<evidence type="ECO:0000313" key="1">
    <source>
        <dbReference type="EMBL" id="KAG5448265.1"/>
    </source>
</evidence>